<gene>
    <name evidence="3" type="ORF">B0H65DRAFT_191062</name>
</gene>
<dbReference type="RefSeq" id="XP_062681585.1">
    <property type="nucleotide sequence ID" value="XM_062821639.1"/>
</dbReference>
<feature type="signal peptide" evidence="2">
    <location>
        <begin position="1"/>
        <end position="20"/>
    </location>
</feature>
<feature type="region of interest" description="Disordered" evidence="1">
    <location>
        <begin position="122"/>
        <end position="142"/>
    </location>
</feature>
<comment type="caution">
    <text evidence="3">The sequence shown here is derived from an EMBL/GenBank/DDBJ whole genome shotgun (WGS) entry which is preliminary data.</text>
</comment>
<evidence type="ECO:0000256" key="1">
    <source>
        <dbReference type="SAM" id="MobiDB-lite"/>
    </source>
</evidence>
<name>A0AAE0JEN4_9PEZI</name>
<dbReference type="GeneID" id="87858793"/>
<dbReference type="EMBL" id="JAUEPP010000004">
    <property type="protein sequence ID" value="KAK3344972.1"/>
    <property type="molecule type" value="Genomic_DNA"/>
</dbReference>
<feature type="compositionally biased region" description="Polar residues" evidence="1">
    <location>
        <begin position="124"/>
        <end position="142"/>
    </location>
</feature>
<dbReference type="Proteomes" id="UP001278500">
    <property type="component" value="Unassembled WGS sequence"/>
</dbReference>
<evidence type="ECO:0000256" key="2">
    <source>
        <dbReference type="SAM" id="SignalP"/>
    </source>
</evidence>
<sequence length="164" mass="18452">MSLALAPALACLNFLVRVLSEGLLALHLVNKTADRLRPRTAELPNSHHHRQYLTYWRTERLHKIRHLLQPSLLLMRLLSSQTLSAHRILKHSSRLPLAILPTVAYLPNSRFATSSLSAREFFHTGSSSNPAPESSWGTRAQASETLSEPALQAEASRCIQRCDW</sequence>
<reference evidence="3" key="2">
    <citation type="submission" date="2023-06" db="EMBL/GenBank/DDBJ databases">
        <authorList>
            <consortium name="Lawrence Berkeley National Laboratory"/>
            <person name="Haridas S."/>
            <person name="Hensen N."/>
            <person name="Bonometti L."/>
            <person name="Westerberg I."/>
            <person name="Brannstrom I.O."/>
            <person name="Guillou S."/>
            <person name="Cros-Aarteil S."/>
            <person name="Calhoun S."/>
            <person name="Kuo A."/>
            <person name="Mondo S."/>
            <person name="Pangilinan J."/>
            <person name="Riley R."/>
            <person name="Labutti K."/>
            <person name="Andreopoulos B."/>
            <person name="Lipzen A."/>
            <person name="Chen C."/>
            <person name="Yanf M."/>
            <person name="Daum C."/>
            <person name="Ng V."/>
            <person name="Clum A."/>
            <person name="Steindorff A."/>
            <person name="Ohm R."/>
            <person name="Martin F."/>
            <person name="Silar P."/>
            <person name="Natvig D."/>
            <person name="Lalanne C."/>
            <person name="Gautier V."/>
            <person name="Ament-Velasquez S.L."/>
            <person name="Kruys A."/>
            <person name="Hutchinson M.I."/>
            <person name="Powell A.J."/>
            <person name="Barry K."/>
            <person name="Miller A.N."/>
            <person name="Grigoriev I.V."/>
            <person name="Debuchy R."/>
            <person name="Gladieux P."/>
            <person name="Thoren M.H."/>
            <person name="Johannesson H."/>
        </authorList>
    </citation>
    <scope>NUCLEOTIDE SEQUENCE</scope>
    <source>
        <strain evidence="3">CBS 560.94</strain>
    </source>
</reference>
<keyword evidence="4" id="KW-1185">Reference proteome</keyword>
<evidence type="ECO:0000313" key="4">
    <source>
        <dbReference type="Proteomes" id="UP001278500"/>
    </source>
</evidence>
<organism evidence="3 4">
    <name type="scientific">Neurospora tetraspora</name>
    <dbReference type="NCBI Taxonomy" id="94610"/>
    <lineage>
        <taxon>Eukaryota</taxon>
        <taxon>Fungi</taxon>
        <taxon>Dikarya</taxon>
        <taxon>Ascomycota</taxon>
        <taxon>Pezizomycotina</taxon>
        <taxon>Sordariomycetes</taxon>
        <taxon>Sordariomycetidae</taxon>
        <taxon>Sordariales</taxon>
        <taxon>Sordariaceae</taxon>
        <taxon>Neurospora</taxon>
    </lineage>
</organism>
<dbReference type="AlphaFoldDB" id="A0AAE0JEN4"/>
<feature type="chain" id="PRO_5041970742" description="Secreted protein" evidence="2">
    <location>
        <begin position="21"/>
        <end position="164"/>
    </location>
</feature>
<keyword evidence="2" id="KW-0732">Signal</keyword>
<reference evidence="3" key="1">
    <citation type="journal article" date="2023" name="Mol. Phylogenet. Evol.">
        <title>Genome-scale phylogeny and comparative genomics of the fungal order Sordariales.</title>
        <authorList>
            <person name="Hensen N."/>
            <person name="Bonometti L."/>
            <person name="Westerberg I."/>
            <person name="Brannstrom I.O."/>
            <person name="Guillou S."/>
            <person name="Cros-Aarteil S."/>
            <person name="Calhoun S."/>
            <person name="Haridas S."/>
            <person name="Kuo A."/>
            <person name="Mondo S."/>
            <person name="Pangilinan J."/>
            <person name="Riley R."/>
            <person name="LaButti K."/>
            <person name="Andreopoulos B."/>
            <person name="Lipzen A."/>
            <person name="Chen C."/>
            <person name="Yan M."/>
            <person name="Daum C."/>
            <person name="Ng V."/>
            <person name="Clum A."/>
            <person name="Steindorff A."/>
            <person name="Ohm R.A."/>
            <person name="Martin F."/>
            <person name="Silar P."/>
            <person name="Natvig D.O."/>
            <person name="Lalanne C."/>
            <person name="Gautier V."/>
            <person name="Ament-Velasquez S.L."/>
            <person name="Kruys A."/>
            <person name="Hutchinson M.I."/>
            <person name="Powell A.J."/>
            <person name="Barry K."/>
            <person name="Miller A.N."/>
            <person name="Grigoriev I.V."/>
            <person name="Debuchy R."/>
            <person name="Gladieux P."/>
            <person name="Hiltunen Thoren M."/>
            <person name="Johannesson H."/>
        </authorList>
    </citation>
    <scope>NUCLEOTIDE SEQUENCE</scope>
    <source>
        <strain evidence="3">CBS 560.94</strain>
    </source>
</reference>
<accession>A0AAE0JEN4</accession>
<protein>
    <recommendedName>
        <fullName evidence="5">Secreted protein</fullName>
    </recommendedName>
</protein>
<proteinExistence type="predicted"/>
<evidence type="ECO:0008006" key="5">
    <source>
        <dbReference type="Google" id="ProtNLM"/>
    </source>
</evidence>
<evidence type="ECO:0000313" key="3">
    <source>
        <dbReference type="EMBL" id="KAK3344972.1"/>
    </source>
</evidence>